<dbReference type="Pfam" id="PF09766">
    <property type="entry name" value="FmiP_Thoc5"/>
    <property type="match status" value="1"/>
</dbReference>
<dbReference type="Gramene" id="AUR62041892-RA">
    <property type="protein sequence ID" value="AUR62041892-RA:cds"/>
    <property type="gene ID" value="AUR62041892"/>
</dbReference>
<dbReference type="EnsemblPlants" id="AUR62041892-RA">
    <property type="protein sequence ID" value="AUR62041892-RA:cds"/>
    <property type="gene ID" value="AUR62041892"/>
</dbReference>
<dbReference type="GO" id="GO:0006406">
    <property type="term" value="P:mRNA export from nucleus"/>
    <property type="evidence" value="ECO:0007669"/>
    <property type="project" value="TreeGrafter"/>
</dbReference>
<reference evidence="5" key="2">
    <citation type="submission" date="2021-03" db="UniProtKB">
        <authorList>
            <consortium name="EnsemblPlants"/>
        </authorList>
    </citation>
    <scope>IDENTIFICATION</scope>
</reference>
<evidence type="ECO:0000256" key="3">
    <source>
        <dbReference type="ARBA" id="ARBA00023242"/>
    </source>
</evidence>
<evidence type="ECO:0000256" key="2">
    <source>
        <dbReference type="ARBA" id="ARBA00008044"/>
    </source>
</evidence>
<proteinExistence type="inferred from homology"/>
<dbReference type="PANTHER" id="PTHR13375:SF3">
    <property type="entry name" value="THO COMPLEX SUBUNIT 5 HOMOLOG"/>
    <property type="match status" value="1"/>
</dbReference>
<organism evidence="5 6">
    <name type="scientific">Chenopodium quinoa</name>
    <name type="common">Quinoa</name>
    <dbReference type="NCBI Taxonomy" id="63459"/>
    <lineage>
        <taxon>Eukaryota</taxon>
        <taxon>Viridiplantae</taxon>
        <taxon>Streptophyta</taxon>
        <taxon>Embryophyta</taxon>
        <taxon>Tracheophyta</taxon>
        <taxon>Spermatophyta</taxon>
        <taxon>Magnoliopsida</taxon>
        <taxon>eudicotyledons</taxon>
        <taxon>Gunneridae</taxon>
        <taxon>Pentapetalae</taxon>
        <taxon>Caryophyllales</taxon>
        <taxon>Chenopodiaceae</taxon>
        <taxon>Chenopodioideae</taxon>
        <taxon>Atripliceae</taxon>
        <taxon>Chenopodium</taxon>
    </lineage>
</organism>
<sequence>MAVEKSPYDLLKESKLSVEEIVAKMLSLKKDDKPKPELRELVTQMFLNFVSLRQANRKILLEEDRVKAETEHAKAPVDSTSLQLHNLMYEKSHYLKAIKACKDFKSKYPDIQLVTVAEFFSQAPEEFKGTAVSNETAHNLMLKRLNYELFQRKELCKLRETLEQKKKSYLETIANRKKFLSSLPSHLKALKKASLPAQNQLGLLHTKKQKQLHAAELLPQPLYIIYSQFMAQKEAFGENIELEINGSLKDAQAFVRRQTQKDTGISSMQESSRIDDDVVDEEDDGQRRRKRPKKMAGKENADAAGLYQAHPLRIIVHVHDDEVSDPKSARLVTLKFEYLFKLNVVCVGVEGSDQGPENNILCNLFPDDTGLELPHQSAKLLLGDGAEFDEKRTMHPYKWAQHLAGIDFLPELSPSSTSNEAAKFEAGKDSVISGLSLYRQQNRVQTVVQRVRLRKKAQLALVEQLDSLTKHTWPHLICQSVPWAAHQHRCFLHRWSPLGSSLDQGIPIPRVDVEQGHIFLDTNMAGRAGSSKEEGIVTEDGELPSLVPAVVVTDEESTANLNQGSVAKHSKRMTLITKIKTVPVKTARNQSFGRNEDDMDLMMDSESEVDDTPQTDREDESTIDEGNFWVDYAVKEFELVLTRKRDVEGDVDLEAKICISMEYPLRPPLFRLSLRAQSSDGNSSSFDHSIWYNELRAMEAEVNLHILKMLPHDQEDYILSHQVHCLAMLFDLYLNEASQPSEERKSNSVIDIGLCKPVSGDLKARSIRGRDRRKMISWKGMECTPGYPY</sequence>
<dbReference type="Proteomes" id="UP000596660">
    <property type="component" value="Unplaced"/>
</dbReference>
<dbReference type="InterPro" id="IPR019163">
    <property type="entry name" value="THO_Thoc5"/>
</dbReference>
<evidence type="ECO:0000256" key="1">
    <source>
        <dbReference type="ARBA" id="ARBA00004123"/>
    </source>
</evidence>
<feature type="region of interest" description="Disordered" evidence="4">
    <location>
        <begin position="259"/>
        <end position="302"/>
    </location>
</feature>
<evidence type="ECO:0000313" key="5">
    <source>
        <dbReference type="EnsemblPlants" id="AUR62041892-RA:cds"/>
    </source>
</evidence>
<accession>A0A803N7Y8</accession>
<comment type="similarity">
    <text evidence="2">Belongs to the THOC5 family.</text>
</comment>
<keyword evidence="3" id="KW-0539">Nucleus</keyword>
<feature type="region of interest" description="Disordered" evidence="4">
    <location>
        <begin position="592"/>
        <end position="621"/>
    </location>
</feature>
<feature type="compositionally biased region" description="Polar residues" evidence="4">
    <location>
        <begin position="261"/>
        <end position="271"/>
    </location>
</feature>
<comment type="subcellular location">
    <subcellularLocation>
        <location evidence="1">Nucleus</location>
    </subcellularLocation>
</comment>
<evidence type="ECO:0000256" key="4">
    <source>
        <dbReference type="SAM" id="MobiDB-lite"/>
    </source>
</evidence>
<feature type="compositionally biased region" description="Acidic residues" evidence="4">
    <location>
        <begin position="597"/>
        <end position="621"/>
    </location>
</feature>
<dbReference type="PANTHER" id="PTHR13375">
    <property type="entry name" value="FMS INTERACTING PROTEIN"/>
    <property type="match status" value="1"/>
</dbReference>
<evidence type="ECO:0008006" key="7">
    <source>
        <dbReference type="Google" id="ProtNLM"/>
    </source>
</evidence>
<dbReference type="GO" id="GO:0003729">
    <property type="term" value="F:mRNA binding"/>
    <property type="evidence" value="ECO:0007669"/>
    <property type="project" value="TreeGrafter"/>
</dbReference>
<name>A0A803N7Y8_CHEQI</name>
<keyword evidence="6" id="KW-1185">Reference proteome</keyword>
<dbReference type="GO" id="GO:0000445">
    <property type="term" value="C:THO complex part of transcription export complex"/>
    <property type="evidence" value="ECO:0007669"/>
    <property type="project" value="TreeGrafter"/>
</dbReference>
<dbReference type="OMA" id="KDMECTP"/>
<reference evidence="5" key="1">
    <citation type="journal article" date="2017" name="Nature">
        <title>The genome of Chenopodium quinoa.</title>
        <authorList>
            <person name="Jarvis D.E."/>
            <person name="Ho Y.S."/>
            <person name="Lightfoot D.J."/>
            <person name="Schmoeckel S.M."/>
            <person name="Li B."/>
            <person name="Borm T.J.A."/>
            <person name="Ohyanagi H."/>
            <person name="Mineta K."/>
            <person name="Michell C.T."/>
            <person name="Saber N."/>
            <person name="Kharbatia N.M."/>
            <person name="Rupper R.R."/>
            <person name="Sharp A.R."/>
            <person name="Dally N."/>
            <person name="Boughton B.A."/>
            <person name="Woo Y.H."/>
            <person name="Gao G."/>
            <person name="Schijlen E.G.W.M."/>
            <person name="Guo X."/>
            <person name="Momin A.A."/>
            <person name="Negrao S."/>
            <person name="Al-Babili S."/>
            <person name="Gehring C."/>
            <person name="Roessner U."/>
            <person name="Jung C."/>
            <person name="Murphy K."/>
            <person name="Arold S.T."/>
            <person name="Gojobori T."/>
            <person name="van der Linden C.G."/>
            <person name="van Loo E.N."/>
            <person name="Jellen E.N."/>
            <person name="Maughan P.J."/>
            <person name="Tester M."/>
        </authorList>
    </citation>
    <scope>NUCLEOTIDE SEQUENCE [LARGE SCALE GENOMIC DNA]</scope>
    <source>
        <strain evidence="5">cv. PI 614886</strain>
    </source>
</reference>
<protein>
    <recommendedName>
        <fullName evidence="7">THO complex subunit 5B</fullName>
    </recommendedName>
</protein>
<dbReference type="AlphaFoldDB" id="A0A803N7Y8"/>
<evidence type="ECO:0000313" key="6">
    <source>
        <dbReference type="Proteomes" id="UP000596660"/>
    </source>
</evidence>